<organism evidence="6 7">
    <name type="scientific">Adlercreutzia equolifaciens subsp. celatus DSM 18785</name>
    <dbReference type="NCBI Taxonomy" id="1121021"/>
    <lineage>
        <taxon>Bacteria</taxon>
        <taxon>Bacillati</taxon>
        <taxon>Actinomycetota</taxon>
        <taxon>Coriobacteriia</taxon>
        <taxon>Eggerthellales</taxon>
        <taxon>Eggerthellaceae</taxon>
        <taxon>Adlercreutzia</taxon>
    </lineage>
</organism>
<evidence type="ECO:0000313" key="6">
    <source>
        <dbReference type="EMBL" id="RNL37350.1"/>
    </source>
</evidence>
<feature type="domain" description="HTH luxR-type" evidence="5">
    <location>
        <begin position="29"/>
        <end position="94"/>
    </location>
</feature>
<dbReference type="GO" id="GO:0006355">
    <property type="term" value="P:regulation of DNA-templated transcription"/>
    <property type="evidence" value="ECO:0007669"/>
    <property type="project" value="InterPro"/>
</dbReference>
<keyword evidence="3" id="KW-0804">Transcription</keyword>
<feature type="compositionally biased region" description="Basic and acidic residues" evidence="4">
    <location>
        <begin position="16"/>
        <end position="27"/>
    </location>
</feature>
<dbReference type="RefSeq" id="WP_117283901.1">
    <property type="nucleotide sequence ID" value="NZ_JAMTCE010000015.1"/>
</dbReference>
<dbReference type="GO" id="GO:0003677">
    <property type="term" value="F:DNA binding"/>
    <property type="evidence" value="ECO:0007669"/>
    <property type="project" value="UniProtKB-KW"/>
</dbReference>
<evidence type="ECO:0000256" key="1">
    <source>
        <dbReference type="ARBA" id="ARBA00023015"/>
    </source>
</evidence>
<protein>
    <recommendedName>
        <fullName evidence="5">HTH luxR-type domain-containing protein</fullName>
    </recommendedName>
</protein>
<dbReference type="PANTHER" id="PTHR44688">
    <property type="entry name" value="DNA-BINDING TRANSCRIPTIONAL ACTIVATOR DEVR_DOSR"/>
    <property type="match status" value="1"/>
</dbReference>
<dbReference type="PRINTS" id="PR00038">
    <property type="entry name" value="HTHLUXR"/>
</dbReference>
<name>A0A3N0ART7_9ACTN</name>
<keyword evidence="1" id="KW-0805">Transcription regulation</keyword>
<evidence type="ECO:0000259" key="5">
    <source>
        <dbReference type="PROSITE" id="PS50043"/>
    </source>
</evidence>
<evidence type="ECO:0000256" key="2">
    <source>
        <dbReference type="ARBA" id="ARBA00023125"/>
    </source>
</evidence>
<dbReference type="Pfam" id="PF00196">
    <property type="entry name" value="GerE"/>
    <property type="match status" value="1"/>
</dbReference>
<dbReference type="PROSITE" id="PS50043">
    <property type="entry name" value="HTH_LUXR_2"/>
    <property type="match status" value="1"/>
</dbReference>
<dbReference type="AlphaFoldDB" id="A0A3N0ART7"/>
<dbReference type="SUPFAM" id="SSF46894">
    <property type="entry name" value="C-terminal effector domain of the bipartite response regulators"/>
    <property type="match status" value="1"/>
</dbReference>
<dbReference type="InterPro" id="IPR016032">
    <property type="entry name" value="Sig_transdc_resp-reg_C-effctor"/>
</dbReference>
<keyword evidence="7" id="KW-1185">Reference proteome</keyword>
<dbReference type="EMBL" id="QICA01000013">
    <property type="protein sequence ID" value="RNL37350.1"/>
    <property type="molecule type" value="Genomic_DNA"/>
</dbReference>
<evidence type="ECO:0000256" key="3">
    <source>
        <dbReference type="ARBA" id="ARBA00023163"/>
    </source>
</evidence>
<gene>
    <name evidence="6" type="ORF">DMP10_07900</name>
</gene>
<reference evidence="6 7" key="1">
    <citation type="journal article" date="2019" name="Microbiol. Resour. Announc.">
        <title>Draft Genome Sequences of Type Strains of Gordonibacter faecihominis, Paraeggerthella hongkongensis, Parvibacter caecicola,Slackia equolifaciens, Slackia faecicanis, and Slackia isoflavoniconvertens.</title>
        <authorList>
            <person name="Danylec N."/>
            <person name="Stoll D.A."/>
            <person name="Dotsch A."/>
            <person name="Huch M."/>
        </authorList>
    </citation>
    <scope>NUCLEOTIDE SEQUENCE [LARGE SCALE GENOMIC DNA]</scope>
    <source>
        <strain evidence="6 7">DSM 18785</strain>
    </source>
</reference>
<accession>A0A3N0ART7</accession>
<dbReference type="SMART" id="SM00421">
    <property type="entry name" value="HTH_LUXR"/>
    <property type="match status" value="1"/>
</dbReference>
<proteinExistence type="predicted"/>
<dbReference type="Gene3D" id="1.10.10.10">
    <property type="entry name" value="Winged helix-like DNA-binding domain superfamily/Winged helix DNA-binding domain"/>
    <property type="match status" value="1"/>
</dbReference>
<sequence length="107" mass="11766">MALGNSNPASGEGADPGDRDEPADEKATCLFEEADITEREQDVLRLIAEGNSCRATAEQLHITEGTVRSCIKRIYGKLNVHSRQELIDLLRPERQLNSSESPSRLSS</sequence>
<dbReference type="CDD" id="cd06170">
    <property type="entry name" value="LuxR_C_like"/>
    <property type="match status" value="1"/>
</dbReference>
<comment type="caution">
    <text evidence="6">The sequence shown here is derived from an EMBL/GenBank/DDBJ whole genome shotgun (WGS) entry which is preliminary data.</text>
</comment>
<evidence type="ECO:0000256" key="4">
    <source>
        <dbReference type="SAM" id="MobiDB-lite"/>
    </source>
</evidence>
<dbReference type="InterPro" id="IPR000792">
    <property type="entry name" value="Tscrpt_reg_LuxR_C"/>
</dbReference>
<dbReference type="Proteomes" id="UP000278327">
    <property type="component" value="Unassembled WGS sequence"/>
</dbReference>
<dbReference type="PANTHER" id="PTHR44688:SF16">
    <property type="entry name" value="DNA-BINDING TRANSCRIPTIONAL ACTIVATOR DEVR_DOSR"/>
    <property type="match status" value="1"/>
</dbReference>
<evidence type="ECO:0000313" key="7">
    <source>
        <dbReference type="Proteomes" id="UP000278327"/>
    </source>
</evidence>
<dbReference type="InterPro" id="IPR036388">
    <property type="entry name" value="WH-like_DNA-bd_sf"/>
</dbReference>
<keyword evidence="2" id="KW-0238">DNA-binding</keyword>
<feature type="region of interest" description="Disordered" evidence="4">
    <location>
        <begin position="1"/>
        <end position="27"/>
    </location>
</feature>